<dbReference type="PRINTS" id="PR02108">
    <property type="entry name" value="MRGPCRFAMILY"/>
</dbReference>
<feature type="transmembrane region" description="Helical" evidence="8">
    <location>
        <begin position="192"/>
        <end position="210"/>
    </location>
</feature>
<dbReference type="AlphaFoldDB" id="A0A1S3WSB4"/>
<reference evidence="10" key="1">
    <citation type="submission" date="2025-08" db="UniProtKB">
        <authorList>
            <consortium name="RefSeq"/>
        </authorList>
    </citation>
    <scope>IDENTIFICATION</scope>
</reference>
<keyword evidence="5 8" id="KW-0472">Membrane</keyword>
<dbReference type="Proteomes" id="UP001652624">
    <property type="component" value="Unplaced"/>
</dbReference>
<evidence type="ECO:0000256" key="4">
    <source>
        <dbReference type="ARBA" id="ARBA00023040"/>
    </source>
</evidence>
<dbReference type="CTD" id="386746"/>
<name>A0A1S3WSB4_ERIEU</name>
<keyword evidence="7" id="KW-0807">Transducer</keyword>
<sequence length="285" mass="30156">MLGMWRTFVNVVFYLGLLVALAGLVANALVLWQLGLHVRRGPLSLYLLHLAAADLLFLGCHLGFSAAQWALGAAHDLHVPVTMMFLSAALWLLAVLGLERCLGLLLPGCWARRPAVTTAMLGGLAWVLGPLAALLPAKACGLLGPGRGLLGCLRSHVAALVWLLALGAVACGAGLLLCLWVCCCSRRGRPPLYGMVLGSALLLPFCGLPYVLHWSLRPLLHLLLSPFQPFATLLACVHASARPLLYFAAGHQPCRREPLRIVLQRALGEAAPGSAGGVALPMGVM</sequence>
<dbReference type="OrthoDB" id="9450540at2759"/>
<protein>
    <submittedName>
        <fullName evidence="10">Mas-related G-protein coupled receptor member G</fullName>
    </submittedName>
</protein>
<dbReference type="InParanoid" id="A0A1S3WSB4"/>
<evidence type="ECO:0000256" key="2">
    <source>
        <dbReference type="ARBA" id="ARBA00022692"/>
    </source>
</evidence>
<dbReference type="GO" id="GO:0005886">
    <property type="term" value="C:plasma membrane"/>
    <property type="evidence" value="ECO:0007669"/>
    <property type="project" value="UniProtKB-SubCell"/>
</dbReference>
<dbReference type="SUPFAM" id="SSF81321">
    <property type="entry name" value="Family A G protein-coupled receptor-like"/>
    <property type="match status" value="1"/>
</dbReference>
<keyword evidence="3 8" id="KW-1133">Transmembrane helix</keyword>
<dbReference type="InterPro" id="IPR026234">
    <property type="entry name" value="MRGPCRFAMILY"/>
</dbReference>
<evidence type="ECO:0000256" key="5">
    <source>
        <dbReference type="ARBA" id="ARBA00023136"/>
    </source>
</evidence>
<dbReference type="eggNOG" id="ENOG502TKZP">
    <property type="taxonomic scope" value="Eukaryota"/>
</dbReference>
<evidence type="ECO:0000313" key="10">
    <source>
        <dbReference type="RefSeq" id="XP_016049251.2"/>
    </source>
</evidence>
<dbReference type="RefSeq" id="XP_016049251.2">
    <property type="nucleotide sequence ID" value="XM_016193765.2"/>
</dbReference>
<dbReference type="InterPro" id="IPR000276">
    <property type="entry name" value="GPCR_Rhodpsn"/>
</dbReference>
<evidence type="ECO:0000256" key="3">
    <source>
        <dbReference type="ARBA" id="ARBA00022989"/>
    </source>
</evidence>
<organism evidence="9 10">
    <name type="scientific">Erinaceus europaeus</name>
    <name type="common">Western European hedgehog</name>
    <dbReference type="NCBI Taxonomy" id="9365"/>
    <lineage>
        <taxon>Eukaryota</taxon>
        <taxon>Metazoa</taxon>
        <taxon>Chordata</taxon>
        <taxon>Craniata</taxon>
        <taxon>Vertebrata</taxon>
        <taxon>Euteleostomi</taxon>
        <taxon>Mammalia</taxon>
        <taxon>Eutheria</taxon>
        <taxon>Laurasiatheria</taxon>
        <taxon>Eulipotyphla</taxon>
        <taxon>Erinaceidae</taxon>
        <taxon>Erinaceinae</taxon>
        <taxon>Erinaceus</taxon>
    </lineage>
</organism>
<keyword evidence="2 8" id="KW-0812">Transmembrane</keyword>
<feature type="transmembrane region" description="Helical" evidence="8">
    <location>
        <begin position="46"/>
        <end position="71"/>
    </location>
</feature>
<feature type="transmembrane region" description="Helical" evidence="8">
    <location>
        <begin position="119"/>
        <end position="137"/>
    </location>
</feature>
<feature type="transmembrane region" description="Helical" evidence="8">
    <location>
        <begin position="77"/>
        <end position="98"/>
    </location>
</feature>
<dbReference type="Gene3D" id="1.20.1070.10">
    <property type="entry name" value="Rhodopsin 7-helix transmembrane proteins"/>
    <property type="match status" value="1"/>
</dbReference>
<comment type="subcellular location">
    <subcellularLocation>
        <location evidence="1">Membrane</location>
        <topology evidence="1">Multi-pass membrane protein</topology>
    </subcellularLocation>
</comment>
<evidence type="ECO:0000313" key="9">
    <source>
        <dbReference type="Proteomes" id="UP001652624"/>
    </source>
</evidence>
<dbReference type="PRINTS" id="PR00237">
    <property type="entry name" value="GPCRRHODOPSN"/>
</dbReference>
<gene>
    <name evidence="10" type="primary">MRGPRG</name>
</gene>
<keyword evidence="9" id="KW-1185">Reference proteome</keyword>
<evidence type="ECO:0000256" key="7">
    <source>
        <dbReference type="ARBA" id="ARBA00023224"/>
    </source>
</evidence>
<keyword evidence="6 10" id="KW-0675">Receptor</keyword>
<dbReference type="GO" id="GO:0004930">
    <property type="term" value="F:G protein-coupled receptor activity"/>
    <property type="evidence" value="ECO:0007669"/>
    <property type="project" value="UniProtKB-KW"/>
</dbReference>
<feature type="transmembrane region" description="Helical" evidence="8">
    <location>
        <begin position="12"/>
        <end position="34"/>
    </location>
</feature>
<keyword evidence="4" id="KW-0297">G-protein coupled receptor</keyword>
<evidence type="ECO:0000256" key="1">
    <source>
        <dbReference type="ARBA" id="ARBA00004141"/>
    </source>
</evidence>
<dbReference type="PANTHER" id="PTHR11334">
    <property type="entry name" value="MAS-RELATED G-PROTEIN COUPLED RECEPTOR"/>
    <property type="match status" value="1"/>
</dbReference>
<accession>A0A1S3WSB4</accession>
<evidence type="ECO:0000256" key="6">
    <source>
        <dbReference type="ARBA" id="ARBA00023170"/>
    </source>
</evidence>
<proteinExistence type="predicted"/>
<evidence type="ECO:0000256" key="8">
    <source>
        <dbReference type="SAM" id="Phobius"/>
    </source>
</evidence>
<feature type="transmembrane region" description="Helical" evidence="8">
    <location>
        <begin position="157"/>
        <end position="180"/>
    </location>
</feature>
<dbReference type="GeneID" id="103125105"/>
<dbReference type="PANTHER" id="PTHR11334:SF32">
    <property type="entry name" value="MAS-RELATED G-PROTEIN COUPLED RECEPTOR MEMBER G"/>
    <property type="match status" value="1"/>
</dbReference>